<dbReference type="NCBIfam" id="TIGR01451">
    <property type="entry name" value="B_ant_repeat"/>
    <property type="match status" value="2"/>
</dbReference>
<dbReference type="RefSeq" id="WP_156099247.1">
    <property type="nucleotide sequence ID" value="NZ_JGZI01000009.1"/>
</dbReference>
<evidence type="ECO:0000259" key="6">
    <source>
        <dbReference type="Pfam" id="PF25549"/>
    </source>
</evidence>
<dbReference type="Pfam" id="PF25549">
    <property type="entry name" value="DUF7927"/>
    <property type="match status" value="1"/>
</dbReference>
<dbReference type="Gene3D" id="2.60.40.290">
    <property type="match status" value="1"/>
</dbReference>
<feature type="compositionally biased region" description="Acidic residues" evidence="1">
    <location>
        <begin position="448"/>
        <end position="459"/>
    </location>
</feature>
<evidence type="ECO:0000313" key="8">
    <source>
        <dbReference type="Proteomes" id="UP000029050"/>
    </source>
</evidence>
<dbReference type="GO" id="GO:0004553">
    <property type="term" value="F:hydrolase activity, hydrolyzing O-glycosyl compounds"/>
    <property type="evidence" value="ECO:0007669"/>
    <property type="project" value="InterPro"/>
</dbReference>
<dbReference type="STRING" id="218140.BPSY_1141"/>
<gene>
    <name evidence="7" type="ORF">BPSY_1141</name>
</gene>
<dbReference type="InterPro" id="IPR057687">
    <property type="entry name" value="DUF7927"/>
</dbReference>
<proteinExistence type="predicted"/>
<feature type="domain" description="SpaA-like prealbumin fold" evidence="4">
    <location>
        <begin position="469"/>
        <end position="555"/>
    </location>
</feature>
<keyword evidence="2" id="KW-1133">Transmembrane helix</keyword>
<dbReference type="eggNOG" id="COG1361">
    <property type="taxonomic scope" value="Bacteria"/>
</dbReference>
<dbReference type="InterPro" id="IPR051172">
    <property type="entry name" value="Chlamydia_OmcB"/>
</dbReference>
<name>A0A087CG90_9BIFI</name>
<dbReference type="InterPro" id="IPR054215">
    <property type="entry name" value="DUF6923"/>
</dbReference>
<dbReference type="GeneID" id="98300347"/>
<evidence type="ECO:0000259" key="5">
    <source>
        <dbReference type="Pfam" id="PF21959"/>
    </source>
</evidence>
<feature type="region of interest" description="Disordered" evidence="1">
    <location>
        <begin position="444"/>
        <end position="467"/>
    </location>
</feature>
<feature type="domain" description="DUF7927" evidence="6">
    <location>
        <begin position="568"/>
        <end position="697"/>
    </location>
</feature>
<reference evidence="7 8" key="1">
    <citation type="submission" date="2014-03" db="EMBL/GenBank/DDBJ databases">
        <title>Genomics of Bifidobacteria.</title>
        <authorList>
            <person name="Ventura M."/>
            <person name="Milani C."/>
            <person name="Lugli G.A."/>
        </authorList>
    </citation>
    <scope>NUCLEOTIDE SEQUENCE [LARGE SCALE GENOMIC DNA]</scope>
    <source>
        <strain evidence="7 8">LMG 21775</strain>
    </source>
</reference>
<dbReference type="InterPro" id="IPR012291">
    <property type="entry name" value="CBM2_carb-bd_dom_sf"/>
</dbReference>
<dbReference type="InterPro" id="IPR001434">
    <property type="entry name" value="OmcB-like_DUF11"/>
</dbReference>
<protein>
    <recommendedName>
        <fullName evidence="9">DUF11 domain-containing protein</fullName>
    </recommendedName>
</protein>
<dbReference type="Pfam" id="PF21959">
    <property type="entry name" value="DUF6923"/>
    <property type="match status" value="1"/>
</dbReference>
<dbReference type="EMBL" id="JGZI01000009">
    <property type="protein sequence ID" value="KFI82290.1"/>
    <property type="molecule type" value="Genomic_DNA"/>
</dbReference>
<dbReference type="InterPro" id="IPR041033">
    <property type="entry name" value="SpaA_PFL_dom_1"/>
</dbReference>
<evidence type="ECO:0000256" key="2">
    <source>
        <dbReference type="SAM" id="Phobius"/>
    </source>
</evidence>
<evidence type="ECO:0008006" key="9">
    <source>
        <dbReference type="Google" id="ProtNLM"/>
    </source>
</evidence>
<dbReference type="InterPro" id="IPR047589">
    <property type="entry name" value="DUF11_rpt"/>
</dbReference>
<dbReference type="PANTHER" id="PTHR34819">
    <property type="entry name" value="LARGE CYSTEINE-RICH PERIPLASMIC PROTEIN OMCB"/>
    <property type="match status" value="1"/>
</dbReference>
<dbReference type="InterPro" id="IPR013783">
    <property type="entry name" value="Ig-like_fold"/>
</dbReference>
<dbReference type="Proteomes" id="UP000029050">
    <property type="component" value="Unassembled WGS sequence"/>
</dbReference>
<accession>A0A087CG90</accession>
<organism evidence="7 8">
    <name type="scientific">Bifidobacterium psychraerophilum</name>
    <dbReference type="NCBI Taxonomy" id="218140"/>
    <lineage>
        <taxon>Bacteria</taxon>
        <taxon>Bacillati</taxon>
        <taxon>Actinomycetota</taxon>
        <taxon>Actinomycetes</taxon>
        <taxon>Bifidobacteriales</taxon>
        <taxon>Bifidobacteriaceae</taxon>
        <taxon>Bifidobacterium</taxon>
    </lineage>
</organism>
<keyword evidence="2" id="KW-0812">Transmembrane</keyword>
<evidence type="ECO:0000259" key="4">
    <source>
        <dbReference type="Pfam" id="PF17802"/>
    </source>
</evidence>
<dbReference type="Pfam" id="PF01345">
    <property type="entry name" value="DUF11"/>
    <property type="match status" value="1"/>
</dbReference>
<feature type="transmembrane region" description="Helical" evidence="2">
    <location>
        <begin position="734"/>
        <end position="756"/>
    </location>
</feature>
<comment type="caution">
    <text evidence="7">The sequence shown here is derived from an EMBL/GenBank/DDBJ whole genome shotgun (WGS) entry which is preliminary data.</text>
</comment>
<evidence type="ECO:0000259" key="3">
    <source>
        <dbReference type="Pfam" id="PF01345"/>
    </source>
</evidence>
<dbReference type="OrthoDB" id="3239397at2"/>
<dbReference type="eggNOG" id="COG4932">
    <property type="taxonomic scope" value="Bacteria"/>
</dbReference>
<dbReference type="Pfam" id="PF17802">
    <property type="entry name" value="SpaA"/>
    <property type="match status" value="1"/>
</dbReference>
<keyword evidence="8" id="KW-1185">Reference proteome</keyword>
<dbReference type="SUPFAM" id="SSF69304">
    <property type="entry name" value="Tricorn protease N-terminal domain"/>
    <property type="match status" value="1"/>
</dbReference>
<dbReference type="GO" id="GO:0030247">
    <property type="term" value="F:polysaccharide binding"/>
    <property type="evidence" value="ECO:0007669"/>
    <property type="project" value="InterPro"/>
</dbReference>
<evidence type="ECO:0000313" key="7">
    <source>
        <dbReference type="EMBL" id="KFI82290.1"/>
    </source>
</evidence>
<dbReference type="Gene3D" id="2.60.40.10">
    <property type="entry name" value="Immunoglobulins"/>
    <property type="match status" value="1"/>
</dbReference>
<dbReference type="PANTHER" id="PTHR34819:SF3">
    <property type="entry name" value="CELL SURFACE PROTEIN"/>
    <property type="match status" value="1"/>
</dbReference>
<dbReference type="AlphaFoldDB" id="A0A087CG90"/>
<feature type="domain" description="DUF6923" evidence="5">
    <location>
        <begin position="102"/>
        <end position="342"/>
    </location>
</feature>
<sequence>MVFQKNNVNVACLKNWYRIERGRQVEENNYEKAGGGGAFLSSSAVAVIGTAALLLSVASVGNFATRAEAAETVEATQGWNPYNISIPTTTEKVSTYYQIATRTGSDATQLYKATFDNGSYKQTAVGSPVSFTYNGIAIDPQTSAMYAAVVKAPSGAKDSAGNPVQTDDFLYVNRTNGKIYDMGTPTGMTHTESFGGFNVAGASNGKLYMTNSGTTSSAGRQQLWTVDLSTGTATSTNLTAGIVMSSDWTYENGFLWGRADANGDLLRVNPSNGQIKSFTLPSNMPSGGNQGGVFTFGNGNLGLVLNHGVTVQLSIGNPENPQPKVIATYKTAPGAGTDGASLIVGPVDLSIQKTADAVTVSPEGLVTWTLKITNESDIPSSGWVVKDDVPEGYTDVKVVDGSGTVEGNQVVFTGGQLDPHESVQVKLSAKAPNTTIEECMVNTADVNGNEDDPNPDNDSDNAKTCDEPGTVVWKKTDEQKKALAGSSWKLSGPNGYSLSITDNDVNDTDKSDGVFNVKGLQWGAYTLKETKAPVGHFIDQTEHAFTVKADTLTIDLDDIINNTMKPGLKVVKTSEPTSGSTVKPGQTVTYKIKATNTGNTVLDPAEVKDDLSGVFDNATYIDGSAKSTAGKAPSVNVSENNLSWSGRIEKGESVTLSYQVKVNENASDGAKLANLVIASGTNPDNPDTPVPSNCTADTAKSDPDCNTVNPIVNPPSGPSVHTGGTVTKADDDGYLIAGGLAVLGLIGTGVAVTLLLKRRSSEQL</sequence>
<evidence type="ECO:0000256" key="1">
    <source>
        <dbReference type="SAM" id="MobiDB-lite"/>
    </source>
</evidence>
<keyword evidence="2" id="KW-0472">Membrane</keyword>
<dbReference type="Gene3D" id="2.60.40.740">
    <property type="match status" value="1"/>
</dbReference>
<dbReference type="GO" id="GO:0005975">
    <property type="term" value="P:carbohydrate metabolic process"/>
    <property type="evidence" value="ECO:0007669"/>
    <property type="project" value="UniProtKB-ARBA"/>
</dbReference>
<feature type="domain" description="DUF11" evidence="3">
    <location>
        <begin position="348"/>
        <end position="463"/>
    </location>
</feature>